<proteinExistence type="predicted"/>
<dbReference type="Pfam" id="PF18271">
    <property type="entry name" value="GH131_N"/>
    <property type="match status" value="1"/>
</dbReference>
<name>A0A9P6T8R8_9BASI</name>
<evidence type="ECO:0000313" key="3">
    <source>
        <dbReference type="EMBL" id="KAG0142855.1"/>
    </source>
</evidence>
<dbReference type="PANTHER" id="PTHR34612:SF2">
    <property type="entry name" value="GLYCOSIDE HYDROLASE 131 CATALYTIC N-TERMINAL DOMAIN-CONTAINING PROTEIN"/>
    <property type="match status" value="1"/>
</dbReference>
<keyword evidence="4" id="KW-1185">Reference proteome</keyword>
<feature type="non-terminal residue" evidence="3">
    <location>
        <position position="228"/>
    </location>
</feature>
<evidence type="ECO:0000259" key="2">
    <source>
        <dbReference type="Pfam" id="PF18271"/>
    </source>
</evidence>
<reference evidence="3" key="1">
    <citation type="submission" date="2013-11" db="EMBL/GenBank/DDBJ databases">
        <title>Genome sequence of the fusiform rust pathogen reveals effectors for host alternation and coevolution with pine.</title>
        <authorList>
            <consortium name="DOE Joint Genome Institute"/>
            <person name="Smith K."/>
            <person name="Pendleton A."/>
            <person name="Kubisiak T."/>
            <person name="Anderson C."/>
            <person name="Salamov A."/>
            <person name="Aerts A."/>
            <person name="Riley R."/>
            <person name="Clum A."/>
            <person name="Lindquist E."/>
            <person name="Ence D."/>
            <person name="Campbell M."/>
            <person name="Kronenberg Z."/>
            <person name="Feau N."/>
            <person name="Dhillon B."/>
            <person name="Hamelin R."/>
            <person name="Burleigh J."/>
            <person name="Smith J."/>
            <person name="Yandell M."/>
            <person name="Nelson C."/>
            <person name="Grigoriev I."/>
            <person name="Davis J."/>
        </authorList>
    </citation>
    <scope>NUCLEOTIDE SEQUENCE</scope>
    <source>
        <strain evidence="3">G11</strain>
    </source>
</reference>
<dbReference type="Gene3D" id="2.60.120.1160">
    <property type="match status" value="1"/>
</dbReference>
<keyword evidence="1" id="KW-0732">Signal</keyword>
<feature type="chain" id="PRO_5040247816" description="Glycoside hydrolase 131 catalytic N-terminal domain-containing protein" evidence="1">
    <location>
        <begin position="24"/>
        <end position="228"/>
    </location>
</feature>
<sequence length="228" mass="25514">MQTFKTFLVHFGLVLTSSRLITANKPIFIFNLTSDMKPTDFDNPQSALGKEVKFVVKGQHHKASEYLTLTPSKDVIELGIKITNTSIFVPGDDAKNTQYGFRRTDVLPALDATTAYVGTTIFHQSVRLDPSLPLNLTHGYLLSSIELHDGTHIYDLFTGSDFSADLKPVPTKGSGLLRVRNRKTKDIYHTNFKKNTVYNFAIEVNWDKSTLTVYASENDKELKKVAGP</sequence>
<feature type="signal peptide" evidence="1">
    <location>
        <begin position="1"/>
        <end position="23"/>
    </location>
</feature>
<dbReference type="Proteomes" id="UP000886653">
    <property type="component" value="Unassembled WGS sequence"/>
</dbReference>
<dbReference type="EMBL" id="MU167335">
    <property type="protein sequence ID" value="KAG0142855.1"/>
    <property type="molecule type" value="Genomic_DNA"/>
</dbReference>
<dbReference type="PANTHER" id="PTHR34612">
    <property type="entry name" value="GH131_N DOMAIN-CONTAINING PROTEIN"/>
    <property type="match status" value="1"/>
</dbReference>
<dbReference type="InterPro" id="IPR041524">
    <property type="entry name" value="GH131_N"/>
</dbReference>
<evidence type="ECO:0000313" key="4">
    <source>
        <dbReference type="Proteomes" id="UP000886653"/>
    </source>
</evidence>
<accession>A0A9P6T8R8</accession>
<dbReference type="AlphaFoldDB" id="A0A9P6T8R8"/>
<protein>
    <recommendedName>
        <fullName evidence="2">Glycoside hydrolase 131 catalytic N-terminal domain-containing protein</fullName>
    </recommendedName>
</protein>
<feature type="domain" description="Glycoside hydrolase 131 catalytic N-terminal" evidence="2">
    <location>
        <begin position="34"/>
        <end position="227"/>
    </location>
</feature>
<gene>
    <name evidence="3" type="ORF">CROQUDRAFT_49614</name>
</gene>
<comment type="caution">
    <text evidence="3">The sequence shown here is derived from an EMBL/GenBank/DDBJ whole genome shotgun (WGS) entry which is preliminary data.</text>
</comment>
<evidence type="ECO:0000256" key="1">
    <source>
        <dbReference type="SAM" id="SignalP"/>
    </source>
</evidence>
<dbReference type="OrthoDB" id="5283326at2759"/>
<organism evidence="3 4">
    <name type="scientific">Cronartium quercuum f. sp. fusiforme G11</name>
    <dbReference type="NCBI Taxonomy" id="708437"/>
    <lineage>
        <taxon>Eukaryota</taxon>
        <taxon>Fungi</taxon>
        <taxon>Dikarya</taxon>
        <taxon>Basidiomycota</taxon>
        <taxon>Pucciniomycotina</taxon>
        <taxon>Pucciniomycetes</taxon>
        <taxon>Pucciniales</taxon>
        <taxon>Coleosporiaceae</taxon>
        <taxon>Cronartium</taxon>
    </lineage>
</organism>